<keyword evidence="1" id="KW-0472">Membrane</keyword>
<evidence type="ECO:0000313" key="3">
    <source>
        <dbReference type="Proteomes" id="UP000250642"/>
    </source>
</evidence>
<protein>
    <recommendedName>
        <fullName evidence="4">Phage abortive infection protein</fullName>
    </recommendedName>
</protein>
<evidence type="ECO:0000313" key="2">
    <source>
        <dbReference type="EMBL" id="RAW19275.1"/>
    </source>
</evidence>
<keyword evidence="1" id="KW-1133">Transmembrane helix</keyword>
<proteinExistence type="predicted"/>
<accession>A0A329R3I0</accession>
<keyword evidence="1" id="KW-0812">Transmembrane</keyword>
<comment type="caution">
    <text evidence="2">The sequence shown here is derived from an EMBL/GenBank/DDBJ whole genome shotgun (WGS) entry which is preliminary data.</text>
</comment>
<sequence>MNQQEITLIGATIGASAALTAQIVSHWFTRRRENEKYIREIYQKLYAPIIMDIFAYFDIKTNYRRGHDIKDDVNEDEIKNKIIDNIGNNLMYANPRILNYYYSTKKNDYYEDFSDGLSHLSELNLFLVILDELTQHARKMKLFDSTFKKEIIKYKVLYLLWTASLNYYNNSNLAFQFMSHNFYFDKNYSKQKVYKRMNNLLYRTRFKDKLHRLFKRNTKRDSNYNPISKEEFIDLLNHVIKEIEYKNEIQRVIVALSV</sequence>
<organism evidence="2 3">
    <name type="scientific">Paenibacillus taichungensis</name>
    <dbReference type="NCBI Taxonomy" id="484184"/>
    <lineage>
        <taxon>Bacteria</taxon>
        <taxon>Bacillati</taxon>
        <taxon>Bacillota</taxon>
        <taxon>Bacilli</taxon>
        <taxon>Bacillales</taxon>
        <taxon>Paenibacillaceae</taxon>
        <taxon>Paenibacillus</taxon>
    </lineage>
</organism>
<name>A0A329R3I0_9BACL</name>
<feature type="transmembrane region" description="Helical" evidence="1">
    <location>
        <begin position="6"/>
        <end position="29"/>
    </location>
</feature>
<gene>
    <name evidence="2" type="ORF">DC345_00355</name>
</gene>
<evidence type="ECO:0008006" key="4">
    <source>
        <dbReference type="Google" id="ProtNLM"/>
    </source>
</evidence>
<reference evidence="2 3" key="1">
    <citation type="submission" date="2018-04" db="EMBL/GenBank/DDBJ databases">
        <title>Paenibacillus taichungensis Genome sequencing and assembly.</title>
        <authorList>
            <person name="Xu J."/>
            <person name="Rensing C."/>
            <person name="Mazhar H.S."/>
        </authorList>
    </citation>
    <scope>NUCLEOTIDE SEQUENCE [LARGE SCALE GENOMIC DNA]</scope>
    <source>
        <strain evidence="2 3">NC1</strain>
    </source>
</reference>
<dbReference type="Proteomes" id="UP000250642">
    <property type="component" value="Unassembled WGS sequence"/>
</dbReference>
<evidence type="ECO:0000256" key="1">
    <source>
        <dbReference type="SAM" id="Phobius"/>
    </source>
</evidence>
<dbReference type="EMBL" id="QEVW01000001">
    <property type="protein sequence ID" value="RAW19275.1"/>
    <property type="molecule type" value="Genomic_DNA"/>
</dbReference>
<dbReference type="RefSeq" id="WP_113051418.1">
    <property type="nucleotide sequence ID" value="NZ_QEVW01000001.1"/>
</dbReference>
<dbReference type="AlphaFoldDB" id="A0A329R3I0"/>